<feature type="binding site" evidence="7">
    <location>
        <begin position="17"/>
        <end position="18"/>
    </location>
    <ligand>
        <name>UDP-N-acetyl-alpha-D-glucosamine</name>
        <dbReference type="ChEBI" id="CHEBI:57705"/>
    </ligand>
</feature>
<dbReference type="EMBL" id="BMUL01000001">
    <property type="protein sequence ID" value="GHA64054.1"/>
    <property type="molecule type" value="Genomic_DNA"/>
</dbReference>
<dbReference type="InterPro" id="IPR017814">
    <property type="entry name" value="Mycothiol_biosynthesis_MshA"/>
</dbReference>
<feature type="binding site" evidence="7">
    <location>
        <position position="132"/>
    </location>
    <ligand>
        <name>1D-myo-inositol 3-phosphate</name>
        <dbReference type="ChEBI" id="CHEBI:58401"/>
    </ligand>
</feature>
<feature type="binding site" evidence="7">
    <location>
        <position position="325"/>
    </location>
    <ligand>
        <name>UDP-N-acetyl-alpha-D-glucosamine</name>
        <dbReference type="ChEBI" id="CHEBI:57705"/>
    </ligand>
</feature>
<evidence type="ECO:0000256" key="1">
    <source>
        <dbReference type="ARBA" id="ARBA00008449"/>
    </source>
</evidence>
<feature type="binding site" evidence="7">
    <location>
        <begin position="22"/>
        <end position="27"/>
    </location>
    <ligand>
        <name>1D-myo-inositol 3-phosphate</name>
        <dbReference type="ChEBI" id="CHEBI:58401"/>
    </ligand>
</feature>
<comment type="function">
    <text evidence="7">Catalyzes the transfer of a N-acetyl-glucosamine moiety to 1D-myo-inositol 3-phosphate to produce 1D-myo-inositol 2-acetamido-2-deoxy-glucopyranoside 3-phosphate in the mycothiol biosynthesis pathway.</text>
</comment>
<evidence type="ECO:0000259" key="10">
    <source>
        <dbReference type="Pfam" id="PF13579"/>
    </source>
</evidence>
<dbReference type="GO" id="GO:0010125">
    <property type="term" value="P:mycothiol biosynthetic process"/>
    <property type="evidence" value="ECO:0007669"/>
    <property type="project" value="UniProtKB-UniRule"/>
</dbReference>
<organism evidence="11 12">
    <name type="scientific">Streptomyces termitum</name>
    <dbReference type="NCBI Taxonomy" id="67368"/>
    <lineage>
        <taxon>Bacteria</taxon>
        <taxon>Bacillati</taxon>
        <taxon>Actinomycetota</taxon>
        <taxon>Actinomycetes</taxon>
        <taxon>Kitasatosporales</taxon>
        <taxon>Streptomycetaceae</taxon>
        <taxon>Streptomyces</taxon>
    </lineage>
</organism>
<comment type="caution">
    <text evidence="11">The sequence shown here is derived from an EMBL/GenBank/DDBJ whole genome shotgun (WGS) entry which is preliminary data.</text>
</comment>
<reference evidence="11" key="1">
    <citation type="journal article" date="2014" name="Int. J. Syst. Evol. Microbiol.">
        <title>Complete genome sequence of Corynebacterium casei LMG S-19264T (=DSM 44701T), isolated from a smear-ripened cheese.</title>
        <authorList>
            <consortium name="US DOE Joint Genome Institute (JGI-PGF)"/>
            <person name="Walter F."/>
            <person name="Albersmeier A."/>
            <person name="Kalinowski J."/>
            <person name="Ruckert C."/>
        </authorList>
    </citation>
    <scope>NUCLEOTIDE SEQUENCE</scope>
    <source>
        <strain evidence="11">JCM 4518</strain>
    </source>
</reference>
<dbReference type="Proteomes" id="UP000644020">
    <property type="component" value="Unassembled WGS sequence"/>
</dbReference>
<protein>
    <recommendedName>
        <fullName evidence="7">D-inositol-3-phosphate glycosyltransferase</fullName>
        <ecNumber evidence="7">2.4.1.250</ecNumber>
    </recommendedName>
    <alternativeName>
        <fullName evidence="7">N-acetylglucosamine-inositol-phosphate N-acetylglucosaminyltransferase</fullName>
        <shortName evidence="7">GlcNAc-Ins-P N-acetylglucosaminyltransferase</shortName>
    </alternativeName>
</protein>
<dbReference type="InterPro" id="IPR050194">
    <property type="entry name" value="Glycosyltransferase_grp1"/>
</dbReference>
<feature type="binding site" evidence="7">
    <location>
        <position position="304"/>
    </location>
    <ligand>
        <name>Mg(2+)</name>
        <dbReference type="ChEBI" id="CHEBI:18420"/>
    </ligand>
</feature>
<feature type="domain" description="Glycosyl transferase family 1" evidence="9">
    <location>
        <begin position="212"/>
        <end position="383"/>
    </location>
</feature>
<dbReference type="SUPFAM" id="SSF53756">
    <property type="entry name" value="UDP-Glycosyltransferase/glycogen phosphorylase"/>
    <property type="match status" value="1"/>
</dbReference>
<keyword evidence="5 7" id="KW-0460">Magnesium</keyword>
<comment type="catalytic activity">
    <reaction evidence="6 7">
        <text>1D-myo-inositol 3-phosphate + UDP-N-acetyl-alpha-D-glucosamine = 1D-myo-inositol 2-acetamido-2-deoxy-alpha-D-glucopyranoside 3-phosphate + UDP + H(+)</text>
        <dbReference type="Rhea" id="RHEA:26188"/>
        <dbReference type="ChEBI" id="CHEBI:15378"/>
        <dbReference type="ChEBI" id="CHEBI:57705"/>
        <dbReference type="ChEBI" id="CHEBI:58223"/>
        <dbReference type="ChEBI" id="CHEBI:58401"/>
        <dbReference type="ChEBI" id="CHEBI:58892"/>
        <dbReference type="EC" id="2.4.1.250"/>
    </reaction>
</comment>
<evidence type="ECO:0000256" key="3">
    <source>
        <dbReference type="ARBA" id="ARBA00022679"/>
    </source>
</evidence>
<reference evidence="11" key="2">
    <citation type="submission" date="2020-09" db="EMBL/GenBank/DDBJ databases">
        <authorList>
            <person name="Sun Q."/>
            <person name="Ohkuma M."/>
        </authorList>
    </citation>
    <scope>NUCLEOTIDE SEQUENCE</scope>
    <source>
        <strain evidence="11">JCM 4518</strain>
    </source>
</reference>
<dbReference type="GO" id="GO:0000287">
    <property type="term" value="F:magnesium ion binding"/>
    <property type="evidence" value="ECO:0007669"/>
    <property type="project" value="UniProtKB-UniRule"/>
</dbReference>
<name>A0A918SPP5_9ACTN</name>
<dbReference type="GO" id="GO:0008375">
    <property type="term" value="F:acetylglucosaminyltransferase activity"/>
    <property type="evidence" value="ECO:0007669"/>
    <property type="project" value="UniProtKB-UniRule"/>
</dbReference>
<feature type="binding site" evidence="7">
    <location>
        <position position="108"/>
    </location>
    <ligand>
        <name>1D-myo-inositol 3-phosphate</name>
        <dbReference type="ChEBI" id="CHEBI:58401"/>
    </ligand>
</feature>
<dbReference type="InterPro" id="IPR028098">
    <property type="entry name" value="Glyco_trans_4-like_N"/>
</dbReference>
<feature type="binding site" evidence="7">
    <location>
        <position position="236"/>
    </location>
    <ligand>
        <name>UDP-N-acetyl-alpha-D-glucosamine</name>
        <dbReference type="ChEBI" id="CHEBI:57705"/>
    </ligand>
</feature>
<accession>A0A918SPP5</accession>
<feature type="binding site" evidence="7">
    <location>
        <position position="331"/>
    </location>
    <ligand>
        <name>Mg(2+)</name>
        <dbReference type="ChEBI" id="CHEBI:18420"/>
    </ligand>
</feature>
<feature type="binding site" evidence="7">
    <location>
        <position position="305"/>
    </location>
    <ligand>
        <name>Mg(2+)</name>
        <dbReference type="ChEBI" id="CHEBI:18420"/>
    </ligand>
</feature>
<evidence type="ECO:0000256" key="7">
    <source>
        <dbReference type="HAMAP-Rule" id="MF_01695"/>
    </source>
</evidence>
<evidence type="ECO:0000313" key="11">
    <source>
        <dbReference type="EMBL" id="GHA64054.1"/>
    </source>
</evidence>
<evidence type="ECO:0000256" key="5">
    <source>
        <dbReference type="ARBA" id="ARBA00022842"/>
    </source>
</evidence>
<feature type="binding site" evidence="7">
    <location>
        <position position="317"/>
    </location>
    <ligand>
        <name>UDP-N-acetyl-alpha-D-glucosamine</name>
        <dbReference type="ChEBI" id="CHEBI:57705"/>
    </ligand>
</feature>
<dbReference type="GO" id="GO:0102710">
    <property type="term" value="F:D-inositol-3-phosphate glycosyltransferase activity"/>
    <property type="evidence" value="ECO:0007669"/>
    <property type="project" value="UniProtKB-EC"/>
</dbReference>
<evidence type="ECO:0000259" key="9">
    <source>
        <dbReference type="Pfam" id="PF00534"/>
    </source>
</evidence>
<dbReference type="PANTHER" id="PTHR45947:SF3">
    <property type="entry name" value="SULFOQUINOVOSYL TRANSFERASE SQD2"/>
    <property type="match status" value="1"/>
</dbReference>
<evidence type="ECO:0000256" key="4">
    <source>
        <dbReference type="ARBA" id="ARBA00022723"/>
    </source>
</evidence>
<proteinExistence type="inferred from homology"/>
<dbReference type="NCBIfam" id="TIGR03449">
    <property type="entry name" value="mycothiol_MshA"/>
    <property type="match status" value="1"/>
</dbReference>
<keyword evidence="3 7" id="KW-0808">Transferase</keyword>
<feature type="binding site" evidence="7">
    <location>
        <position position="80"/>
    </location>
    <ligand>
        <name>1D-myo-inositol 3-phosphate</name>
        <dbReference type="ChEBI" id="CHEBI:58401"/>
    </ligand>
</feature>
<dbReference type="Pfam" id="PF00534">
    <property type="entry name" value="Glycos_transf_1"/>
    <property type="match status" value="1"/>
</dbReference>
<dbReference type="Gene3D" id="3.40.50.2000">
    <property type="entry name" value="Glycogen Phosphorylase B"/>
    <property type="match status" value="2"/>
</dbReference>
<dbReference type="Pfam" id="PF13579">
    <property type="entry name" value="Glyco_trans_4_4"/>
    <property type="match status" value="1"/>
</dbReference>
<comment type="subunit">
    <text evidence="7">Homodimer.</text>
</comment>
<feature type="binding site" evidence="7">
    <location>
        <position position="231"/>
    </location>
    <ligand>
        <name>UDP-N-acetyl-alpha-D-glucosamine</name>
        <dbReference type="ChEBI" id="CHEBI:57705"/>
    </ligand>
</feature>
<dbReference type="InterPro" id="IPR001296">
    <property type="entry name" value="Glyco_trans_1"/>
</dbReference>
<evidence type="ECO:0000256" key="2">
    <source>
        <dbReference type="ARBA" id="ARBA00022676"/>
    </source>
</evidence>
<dbReference type="AlphaFoldDB" id="A0A918SPP5"/>
<feature type="binding site" evidence="7">
    <location>
        <position position="25"/>
    </location>
    <ligand>
        <name>UDP-N-acetyl-alpha-D-glucosamine</name>
        <dbReference type="ChEBI" id="CHEBI:57705"/>
    </ligand>
</feature>
<dbReference type="PANTHER" id="PTHR45947">
    <property type="entry name" value="SULFOQUINOVOSYL TRANSFERASE SQD2"/>
    <property type="match status" value="1"/>
</dbReference>
<feature type="domain" description="Glycosyltransferase subfamily 4-like N-terminal" evidence="10">
    <location>
        <begin position="24"/>
        <end position="194"/>
    </location>
</feature>
<evidence type="ECO:0000256" key="6">
    <source>
        <dbReference type="ARBA" id="ARBA00048131"/>
    </source>
</evidence>
<comment type="similarity">
    <text evidence="1 7">Belongs to the glycosyltransferase group 1 family. MshA subfamily.</text>
</comment>
<gene>
    <name evidence="7 11" type="primary">mshA</name>
    <name evidence="11" type="ORF">GCM10010305_01900</name>
</gene>
<feature type="binding site" evidence="7">
    <location>
        <position position="152"/>
    </location>
    <ligand>
        <name>1D-myo-inositol 3-phosphate</name>
        <dbReference type="ChEBI" id="CHEBI:58401"/>
    </ligand>
</feature>
<feature type="binding site" evidence="7">
    <location>
        <position position="11"/>
    </location>
    <ligand>
        <name>1D-myo-inositol 3-phosphate</name>
        <dbReference type="ChEBI" id="CHEBI:58401"/>
    </ligand>
</feature>
<evidence type="ECO:0000313" key="12">
    <source>
        <dbReference type="Proteomes" id="UP000644020"/>
    </source>
</evidence>
<feature type="binding site" evidence="7">
    <location>
        <position position="307"/>
    </location>
    <ligand>
        <name>Mg(2+)</name>
        <dbReference type="ChEBI" id="CHEBI:18420"/>
    </ligand>
</feature>
<dbReference type="EC" id="2.4.1.250" evidence="7"/>
<sequence length="447" mass="47677">MSLRVAMLSVHTSPLHQPGTGDAGGMNVYMVELSRALAEQGVEVDLFTRHQDVGEPRLTDLAPGVRVRQVAAGPRRPVAKEEVADLVLPFALGLFRQERAYDLVHSHYWLSGQAGRIAAFGWNTPLVHTAHTLALVKNAHLAEGDTPEPAARIDGERRLAAEADRLIANTADEAEALRGLYGADAARTQVVRPGVDLRTFAPGPGRDAGRAAARARLGLPADAFVPLYAGRIQPLKGPDVLVRAVAELLRMAPWLRGRLLVPVIGGHSGAGERGTVGRLAAELGVTDVLLPCPPVRQERLAEWFRAADVVVVPSRSESFGLVAAEAQACGTPVLASAVGGLPTAVWDGVTGLLVRGHDPVEYARRLLWLAVRPEARETMGAAAVGHARGMSWRTSAARTIDVYEDALAVRERAGLRRGPGRVGQGRRHAPAPAAPLSWRNEKAVARV</sequence>
<feature type="binding site" evidence="7">
    <location>
        <position position="295"/>
    </location>
    <ligand>
        <name>UDP-N-acetyl-alpha-D-glucosamine</name>
        <dbReference type="ChEBI" id="CHEBI:57705"/>
    </ligand>
</feature>
<evidence type="ECO:0000256" key="8">
    <source>
        <dbReference type="SAM" id="MobiDB-lite"/>
    </source>
</evidence>
<keyword evidence="4 7" id="KW-0479">Metal-binding</keyword>
<feature type="region of interest" description="Disordered" evidence="8">
    <location>
        <begin position="417"/>
        <end position="447"/>
    </location>
</feature>
<dbReference type="HAMAP" id="MF_01695">
    <property type="entry name" value="MshA"/>
    <property type="match status" value="1"/>
</dbReference>
<keyword evidence="12" id="KW-1185">Reference proteome</keyword>
<keyword evidence="2 7" id="KW-0328">Glycosyltransferase</keyword>